<dbReference type="InterPro" id="IPR051394">
    <property type="entry name" value="Glutamate_Synthase"/>
</dbReference>
<dbReference type="Pfam" id="PF07992">
    <property type="entry name" value="Pyr_redox_2"/>
    <property type="match status" value="1"/>
</dbReference>
<dbReference type="InterPro" id="IPR009051">
    <property type="entry name" value="Helical_ferredxn"/>
</dbReference>
<organism evidence="7 8">
    <name type="scientific">Massilimicrobiota timonensis</name>
    <dbReference type="NCBI Taxonomy" id="1776392"/>
    <lineage>
        <taxon>Bacteria</taxon>
        <taxon>Bacillati</taxon>
        <taxon>Bacillota</taxon>
        <taxon>Erysipelotrichia</taxon>
        <taxon>Erysipelotrichales</taxon>
        <taxon>Erysipelotrichaceae</taxon>
        <taxon>Massilimicrobiota</taxon>
    </lineage>
</organism>
<feature type="domain" description="Dihydroprymidine dehydrogenase" evidence="6">
    <location>
        <begin position="25"/>
        <end position="140"/>
    </location>
</feature>
<comment type="caution">
    <text evidence="7">The sequence shown here is derived from an EMBL/GenBank/DDBJ whole genome shotgun (WGS) entry which is preliminary data.</text>
</comment>
<dbReference type="Proteomes" id="UP000195305">
    <property type="component" value="Unassembled WGS sequence"/>
</dbReference>
<dbReference type="InterPro" id="IPR036188">
    <property type="entry name" value="FAD/NAD-bd_sf"/>
</dbReference>
<dbReference type="RefSeq" id="WP_087358621.1">
    <property type="nucleotide sequence ID" value="NZ_NFLJ01000026.1"/>
</dbReference>
<evidence type="ECO:0000256" key="3">
    <source>
        <dbReference type="ARBA" id="ARBA00023164"/>
    </source>
</evidence>
<feature type="domain" description="FAD/NAD(P)-binding" evidence="5">
    <location>
        <begin position="153"/>
        <end position="465"/>
    </location>
</feature>
<dbReference type="Gene3D" id="1.10.1060.10">
    <property type="entry name" value="Alpha-helical ferredoxin"/>
    <property type="match status" value="1"/>
</dbReference>
<dbReference type="GO" id="GO:0016639">
    <property type="term" value="F:oxidoreductase activity, acting on the CH-NH2 group of donors, NAD or NADP as acceptor"/>
    <property type="evidence" value="ECO:0007669"/>
    <property type="project" value="InterPro"/>
</dbReference>
<keyword evidence="1" id="KW-0028">Amino-acid biosynthesis</keyword>
<evidence type="ECO:0000259" key="5">
    <source>
        <dbReference type="Pfam" id="PF07992"/>
    </source>
</evidence>
<protein>
    <submittedName>
        <fullName evidence="7">Glutamate synthase</fullName>
    </submittedName>
</protein>
<evidence type="ECO:0000259" key="6">
    <source>
        <dbReference type="Pfam" id="PF14691"/>
    </source>
</evidence>
<dbReference type="Pfam" id="PF14691">
    <property type="entry name" value="Fer4_20"/>
    <property type="match status" value="1"/>
</dbReference>
<keyword evidence="2" id="KW-0560">Oxidoreductase</keyword>
<dbReference type="InterPro" id="IPR023753">
    <property type="entry name" value="FAD/NAD-binding_dom"/>
</dbReference>
<evidence type="ECO:0000313" key="7">
    <source>
        <dbReference type="EMBL" id="OUQ33681.1"/>
    </source>
</evidence>
<dbReference type="PANTHER" id="PTHR43100:SF3">
    <property type="entry name" value="FAD_NAD(P)-BINDING DOMAIN-CONTAINING PROTEIN"/>
    <property type="match status" value="1"/>
</dbReference>
<dbReference type="GO" id="GO:0051536">
    <property type="term" value="F:iron-sulfur cluster binding"/>
    <property type="evidence" value="ECO:0007669"/>
    <property type="project" value="InterPro"/>
</dbReference>
<dbReference type="InterPro" id="IPR006005">
    <property type="entry name" value="Glut_synth_ssu1"/>
</dbReference>
<dbReference type="NCBIfam" id="TIGR01317">
    <property type="entry name" value="GOGAT_sm_gam"/>
    <property type="match status" value="1"/>
</dbReference>
<gene>
    <name evidence="7" type="ORF">B5E75_09280</name>
</gene>
<dbReference type="SUPFAM" id="SSF46548">
    <property type="entry name" value="alpha-helical ferredoxin"/>
    <property type="match status" value="1"/>
</dbReference>
<proteinExistence type="predicted"/>
<evidence type="ECO:0000256" key="1">
    <source>
        <dbReference type="ARBA" id="ARBA00022605"/>
    </source>
</evidence>
<evidence type="ECO:0000256" key="4">
    <source>
        <dbReference type="ARBA" id="ARBA00029440"/>
    </source>
</evidence>
<name>A0A1Y4SXH6_9FIRM</name>
<accession>A0A1Y4SXH6</accession>
<evidence type="ECO:0000256" key="2">
    <source>
        <dbReference type="ARBA" id="ARBA00023002"/>
    </source>
</evidence>
<dbReference type="PRINTS" id="PR00419">
    <property type="entry name" value="ADXRDTASE"/>
</dbReference>
<dbReference type="PANTHER" id="PTHR43100">
    <property type="entry name" value="GLUTAMATE SYNTHASE [NADPH] SMALL CHAIN"/>
    <property type="match status" value="1"/>
</dbReference>
<evidence type="ECO:0000313" key="8">
    <source>
        <dbReference type="Proteomes" id="UP000195305"/>
    </source>
</evidence>
<dbReference type="AlphaFoldDB" id="A0A1Y4SXH6"/>
<sequence>MGKATGFLEFDREDNFTQSPETRIAGFQEFHIPLVDEKRRQQGARCMNCGVPFCQSAIEINHMVTGCPLHNLIPEWNDEIYHHNDERALSRLLKTNPFPEFTGRVCPALCEKACVCGIHDDPVTIKDNELFIIEKAYQNQSMKAEKSSVCSFKKVAIVGSGPAGLTVAYKLNQRGHQVSVFEKDDRLGGLLMYGIPQMKLEKQIIERRIQLMKEEGIQFYTNVHVGKDLTKEDLLQDYDAIVLCCGAKKARDLNVSGREAKGIYFAVDFLKSVTQDLLNQSPSRIDAKGKHVVVVGGGDTGNDCVGTCIRQGCASVTQLEMLPCPPRENTRPWPMWPNGLKTDYGQEESLAVFQQDPRVYETTIKECIEEDGQLKAVKTIQGRMVDGQWVEKEDSEKIIQADLLLIATGFVGIEDDIKEQFDLSVNQRQVVMTMPKSYATKEEKIFVAGDMHRGQSLIVWAIAEGNECAKEVDQYLMGYSYMNE</sequence>
<dbReference type="SUPFAM" id="SSF51971">
    <property type="entry name" value="Nucleotide-binding domain"/>
    <property type="match status" value="2"/>
</dbReference>
<keyword evidence="8" id="KW-1185">Reference proteome</keyword>
<dbReference type="GO" id="GO:0006537">
    <property type="term" value="P:glutamate biosynthetic process"/>
    <property type="evidence" value="ECO:0007669"/>
    <property type="project" value="UniProtKB-KW"/>
</dbReference>
<reference evidence="7 8" key="1">
    <citation type="journal article" date="2018" name="BMC Genomics">
        <title>Whole genome sequencing and function prediction of 133 gut anaerobes isolated from chicken caecum in pure cultures.</title>
        <authorList>
            <person name="Medvecky M."/>
            <person name="Cejkova D."/>
            <person name="Polansky O."/>
            <person name="Karasova D."/>
            <person name="Kubasova T."/>
            <person name="Cizek A."/>
            <person name="Rychlik I."/>
        </authorList>
    </citation>
    <scope>NUCLEOTIDE SEQUENCE [LARGE SCALE GENOMIC DNA]</scope>
    <source>
        <strain evidence="7 8">An13</strain>
    </source>
</reference>
<dbReference type="OrthoDB" id="9803192at2"/>
<dbReference type="Gene3D" id="3.50.50.60">
    <property type="entry name" value="FAD/NAD(P)-binding domain"/>
    <property type="match status" value="2"/>
</dbReference>
<dbReference type="InterPro" id="IPR028261">
    <property type="entry name" value="DPD_II"/>
</dbReference>
<keyword evidence="3" id="KW-0314">Glutamate biosynthesis</keyword>
<dbReference type="EMBL" id="NFLJ01000026">
    <property type="protein sequence ID" value="OUQ33681.1"/>
    <property type="molecule type" value="Genomic_DNA"/>
</dbReference>
<comment type="pathway">
    <text evidence="4">Amino-acid biosynthesis.</text>
</comment>